<evidence type="ECO:0000313" key="2">
    <source>
        <dbReference type="Proteomes" id="UP001501671"/>
    </source>
</evidence>
<evidence type="ECO:0000313" key="1">
    <source>
        <dbReference type="EMBL" id="GAA4321891.1"/>
    </source>
</evidence>
<name>A0ABP8GCN2_9BURK</name>
<evidence type="ECO:0008006" key="3">
    <source>
        <dbReference type="Google" id="ProtNLM"/>
    </source>
</evidence>
<comment type="caution">
    <text evidence="1">The sequence shown here is derived from an EMBL/GenBank/DDBJ whole genome shotgun (WGS) entry which is preliminary data.</text>
</comment>
<sequence length="87" mass="9601">MRTEVGDRVAAVTQVRAAELLGVSPSTVSRIVSDDLGGVCNLLAALGYQLAPADAVVTSQEELLMYKKMTVKYLMADIEYHQREMRR</sequence>
<keyword evidence="2" id="KW-1185">Reference proteome</keyword>
<protein>
    <recommendedName>
        <fullName evidence="3">HTH cro/C1-type domain-containing protein</fullName>
    </recommendedName>
</protein>
<dbReference type="EMBL" id="BAABFO010000001">
    <property type="protein sequence ID" value="GAA4321891.1"/>
    <property type="molecule type" value="Genomic_DNA"/>
</dbReference>
<organism evidence="1 2">
    <name type="scientific">Pigmentiphaga soli</name>
    <dbReference type="NCBI Taxonomy" id="1007095"/>
    <lineage>
        <taxon>Bacteria</taxon>
        <taxon>Pseudomonadati</taxon>
        <taxon>Pseudomonadota</taxon>
        <taxon>Betaproteobacteria</taxon>
        <taxon>Burkholderiales</taxon>
        <taxon>Alcaligenaceae</taxon>
        <taxon>Pigmentiphaga</taxon>
    </lineage>
</organism>
<dbReference type="SUPFAM" id="SSF47413">
    <property type="entry name" value="lambda repressor-like DNA-binding domains"/>
    <property type="match status" value="1"/>
</dbReference>
<accession>A0ABP8GCN2</accession>
<proteinExistence type="predicted"/>
<dbReference type="InterPro" id="IPR010982">
    <property type="entry name" value="Lambda_DNA-bd_dom_sf"/>
</dbReference>
<gene>
    <name evidence="1" type="ORF">GCM10023144_01450</name>
</gene>
<dbReference type="Proteomes" id="UP001501671">
    <property type="component" value="Unassembled WGS sequence"/>
</dbReference>
<dbReference type="Gene3D" id="1.10.260.40">
    <property type="entry name" value="lambda repressor-like DNA-binding domains"/>
    <property type="match status" value="1"/>
</dbReference>
<reference evidence="2" key="1">
    <citation type="journal article" date="2019" name="Int. J. Syst. Evol. Microbiol.">
        <title>The Global Catalogue of Microorganisms (GCM) 10K type strain sequencing project: providing services to taxonomists for standard genome sequencing and annotation.</title>
        <authorList>
            <consortium name="The Broad Institute Genomics Platform"/>
            <consortium name="The Broad Institute Genome Sequencing Center for Infectious Disease"/>
            <person name="Wu L."/>
            <person name="Ma J."/>
        </authorList>
    </citation>
    <scope>NUCLEOTIDE SEQUENCE [LARGE SCALE GENOMIC DNA]</scope>
    <source>
        <strain evidence="2">JCM 17666</strain>
    </source>
</reference>